<evidence type="ECO:0000313" key="2">
    <source>
        <dbReference type="EMBL" id="MFC5451697.1"/>
    </source>
</evidence>
<dbReference type="RefSeq" id="WP_270880090.1">
    <property type="nucleotide sequence ID" value="NZ_JAQFVF010000027.1"/>
</dbReference>
<keyword evidence="3" id="KW-1185">Reference proteome</keyword>
<reference evidence="3" key="1">
    <citation type="journal article" date="2019" name="Int. J. Syst. Evol. Microbiol.">
        <title>The Global Catalogue of Microorganisms (GCM) 10K type strain sequencing project: providing services to taxonomists for standard genome sequencing and annotation.</title>
        <authorList>
            <consortium name="The Broad Institute Genomics Platform"/>
            <consortium name="The Broad Institute Genome Sequencing Center for Infectious Disease"/>
            <person name="Wu L."/>
            <person name="Ma J."/>
        </authorList>
    </citation>
    <scope>NUCLEOTIDE SEQUENCE [LARGE SCALE GENOMIC DNA]</scope>
    <source>
        <strain evidence="3">KACC 11904</strain>
    </source>
</reference>
<dbReference type="EMBL" id="JBHSMJ010000040">
    <property type="protein sequence ID" value="MFC5451697.1"/>
    <property type="molecule type" value="Genomic_DNA"/>
</dbReference>
<gene>
    <name evidence="2" type="ORF">ACFPOG_26200</name>
</gene>
<protein>
    <recommendedName>
        <fullName evidence="4">DUF4044 domain-containing protein</fullName>
    </recommendedName>
</protein>
<feature type="transmembrane region" description="Helical" evidence="1">
    <location>
        <begin position="21"/>
        <end position="42"/>
    </location>
</feature>
<organism evidence="2 3">
    <name type="scientific">Paenibacillus aestuarii</name>
    <dbReference type="NCBI Taxonomy" id="516965"/>
    <lineage>
        <taxon>Bacteria</taxon>
        <taxon>Bacillati</taxon>
        <taxon>Bacillota</taxon>
        <taxon>Bacilli</taxon>
        <taxon>Bacillales</taxon>
        <taxon>Paenibacillaceae</taxon>
        <taxon>Paenibacillus</taxon>
    </lineage>
</organism>
<keyword evidence="1" id="KW-1133">Transmembrane helix</keyword>
<evidence type="ECO:0000313" key="3">
    <source>
        <dbReference type="Proteomes" id="UP001596044"/>
    </source>
</evidence>
<keyword evidence="1" id="KW-0472">Membrane</keyword>
<proteinExistence type="predicted"/>
<accession>A0ABW0KG27</accession>
<dbReference type="Proteomes" id="UP001596044">
    <property type="component" value="Unassembled WGS sequence"/>
</dbReference>
<evidence type="ECO:0008006" key="4">
    <source>
        <dbReference type="Google" id="ProtNLM"/>
    </source>
</evidence>
<sequence>MPKRKPVVATRKPKDEVNKKAIIWTASVMLLIIIVMSILLVLNK</sequence>
<keyword evidence="1" id="KW-0812">Transmembrane</keyword>
<name>A0ABW0KG27_9BACL</name>
<evidence type="ECO:0000256" key="1">
    <source>
        <dbReference type="SAM" id="Phobius"/>
    </source>
</evidence>
<comment type="caution">
    <text evidence="2">The sequence shown here is derived from an EMBL/GenBank/DDBJ whole genome shotgun (WGS) entry which is preliminary data.</text>
</comment>